<evidence type="ECO:0000256" key="10">
    <source>
        <dbReference type="SAM" id="Phobius"/>
    </source>
</evidence>
<organism evidence="12 13">
    <name type="scientific">Alkalibaculum bacchi</name>
    <dbReference type="NCBI Taxonomy" id="645887"/>
    <lineage>
        <taxon>Bacteria</taxon>
        <taxon>Bacillati</taxon>
        <taxon>Bacillota</taxon>
        <taxon>Clostridia</taxon>
        <taxon>Eubacteriales</taxon>
        <taxon>Eubacteriaceae</taxon>
        <taxon>Alkalibaculum</taxon>
    </lineage>
</organism>
<evidence type="ECO:0000256" key="4">
    <source>
        <dbReference type="ARBA" id="ARBA00022692"/>
    </source>
</evidence>
<evidence type="ECO:0000313" key="13">
    <source>
        <dbReference type="Proteomes" id="UP000253490"/>
    </source>
</evidence>
<dbReference type="EMBL" id="QNRX01000012">
    <property type="protein sequence ID" value="RBP62105.1"/>
    <property type="molecule type" value="Genomic_DNA"/>
</dbReference>
<dbReference type="PANTHER" id="PTHR12428:SF65">
    <property type="entry name" value="CYTOCHROME C OXIDASE ASSEMBLY PROTEIN COX18, MITOCHONDRIAL"/>
    <property type="match status" value="1"/>
</dbReference>
<keyword evidence="3" id="KW-1003">Cell membrane</keyword>
<accession>A0A366I5B7</accession>
<keyword evidence="13" id="KW-1185">Reference proteome</keyword>
<feature type="domain" description="Membrane insertase YidC/Oxa/ALB C-terminal" evidence="11">
    <location>
        <begin position="22"/>
        <end position="213"/>
    </location>
</feature>
<dbReference type="NCBIfam" id="TIGR03592">
    <property type="entry name" value="yidC_oxa1_cterm"/>
    <property type="match status" value="1"/>
</dbReference>
<evidence type="ECO:0000256" key="1">
    <source>
        <dbReference type="ARBA" id="ARBA00004651"/>
    </source>
</evidence>
<proteinExistence type="inferred from homology"/>
<evidence type="ECO:0000256" key="7">
    <source>
        <dbReference type="ARBA" id="ARBA00023136"/>
    </source>
</evidence>
<dbReference type="CDD" id="cd20070">
    <property type="entry name" value="5TM_YidC_Alb3"/>
    <property type="match status" value="1"/>
</dbReference>
<comment type="similarity">
    <text evidence="9">Belongs to the OXA1/ALB3/YidC family.</text>
</comment>
<feature type="transmembrane region" description="Helical" evidence="10">
    <location>
        <begin position="177"/>
        <end position="200"/>
    </location>
</feature>
<dbReference type="GO" id="GO:0005886">
    <property type="term" value="C:plasma membrane"/>
    <property type="evidence" value="ECO:0007669"/>
    <property type="project" value="UniProtKB-SubCell"/>
</dbReference>
<evidence type="ECO:0000256" key="3">
    <source>
        <dbReference type="ARBA" id="ARBA00022475"/>
    </source>
</evidence>
<feature type="transmembrane region" description="Helical" evidence="10">
    <location>
        <begin position="87"/>
        <end position="108"/>
    </location>
</feature>
<feature type="transmembrane region" description="Helical" evidence="10">
    <location>
        <begin position="12"/>
        <end position="38"/>
    </location>
</feature>
<dbReference type="RefSeq" id="WP_113921039.1">
    <property type="nucleotide sequence ID" value="NZ_QNRX01000012.1"/>
</dbReference>
<keyword evidence="7 10" id="KW-0472">Membrane</keyword>
<keyword evidence="2" id="KW-0813">Transport</keyword>
<evidence type="ECO:0000256" key="2">
    <source>
        <dbReference type="ARBA" id="ARBA00022448"/>
    </source>
</evidence>
<dbReference type="Pfam" id="PF02096">
    <property type="entry name" value="60KD_IMP"/>
    <property type="match status" value="1"/>
</dbReference>
<keyword evidence="6 10" id="KW-1133">Transmembrane helix</keyword>
<dbReference type="AlphaFoldDB" id="A0A366I5B7"/>
<dbReference type="InterPro" id="IPR028055">
    <property type="entry name" value="YidC/Oxa/ALB_C"/>
</dbReference>
<dbReference type="GO" id="GO:0051205">
    <property type="term" value="P:protein insertion into membrane"/>
    <property type="evidence" value="ECO:0007669"/>
    <property type="project" value="TreeGrafter"/>
</dbReference>
<gene>
    <name evidence="12" type="ORF">DES36_11278</name>
</gene>
<comment type="caution">
    <text evidence="12">The sequence shown here is derived from an EMBL/GenBank/DDBJ whole genome shotgun (WGS) entry which is preliminary data.</text>
</comment>
<evidence type="ECO:0000256" key="9">
    <source>
        <dbReference type="RuleBase" id="RU003945"/>
    </source>
</evidence>
<dbReference type="InterPro" id="IPR047196">
    <property type="entry name" value="YidC_ALB_C"/>
</dbReference>
<keyword evidence="5" id="KW-0653">Protein transport</keyword>
<keyword evidence="4 9" id="KW-0812">Transmembrane</keyword>
<evidence type="ECO:0000256" key="5">
    <source>
        <dbReference type="ARBA" id="ARBA00022927"/>
    </source>
</evidence>
<protein>
    <submittedName>
        <fullName evidence="12">YidC/Oxa1 family membrane protein insertase</fullName>
    </submittedName>
</protein>
<sequence>MTILYELFGSMLYYIYNFVGDYGIAIILFSLIAKLILLPINIKQTKSMQATNKVQPEIQKIQKKYKDNPEKLNEETMKLYREHNINPVGGCLPLLIQFPIIIGLYRVLQQPQIYVFGSQEAYDAIDKAFLWLPSLGQPDPLHILPILAAVTTYLYMSTSQTPGGNEQAQQMNQSMKIMSPLLIGFMAWTFPSGLALYWVIQNIFTFVQQIFMRSLFTQEGGK</sequence>
<name>A0A366I5B7_9FIRM</name>
<evidence type="ECO:0000256" key="6">
    <source>
        <dbReference type="ARBA" id="ARBA00022989"/>
    </source>
</evidence>
<reference evidence="12 13" key="1">
    <citation type="submission" date="2018-06" db="EMBL/GenBank/DDBJ databases">
        <title>Genomic Encyclopedia of Type Strains, Phase IV (KMG-IV): sequencing the most valuable type-strain genomes for metagenomic binning, comparative biology and taxonomic classification.</title>
        <authorList>
            <person name="Goeker M."/>
        </authorList>
    </citation>
    <scope>NUCLEOTIDE SEQUENCE [LARGE SCALE GENOMIC DNA]</scope>
    <source>
        <strain evidence="12 13">DSM 22112</strain>
    </source>
</reference>
<dbReference type="GO" id="GO:0015031">
    <property type="term" value="P:protein transport"/>
    <property type="evidence" value="ECO:0007669"/>
    <property type="project" value="UniProtKB-KW"/>
</dbReference>
<evidence type="ECO:0000313" key="12">
    <source>
        <dbReference type="EMBL" id="RBP62105.1"/>
    </source>
</evidence>
<dbReference type="GO" id="GO:0032977">
    <property type="term" value="F:membrane insertase activity"/>
    <property type="evidence" value="ECO:0007669"/>
    <property type="project" value="InterPro"/>
</dbReference>
<comment type="subcellular location">
    <subcellularLocation>
        <location evidence="1">Cell membrane</location>
        <topology evidence="1">Multi-pass membrane protein</topology>
    </subcellularLocation>
    <subcellularLocation>
        <location evidence="9">Membrane</location>
        <topology evidence="9">Multi-pass membrane protein</topology>
    </subcellularLocation>
</comment>
<dbReference type="PANTHER" id="PTHR12428">
    <property type="entry name" value="OXA1"/>
    <property type="match status" value="1"/>
</dbReference>
<dbReference type="OrthoDB" id="9780552at2"/>
<keyword evidence="8" id="KW-0143">Chaperone</keyword>
<feature type="transmembrane region" description="Helical" evidence="10">
    <location>
        <begin position="140"/>
        <end position="156"/>
    </location>
</feature>
<evidence type="ECO:0000259" key="11">
    <source>
        <dbReference type="Pfam" id="PF02096"/>
    </source>
</evidence>
<evidence type="ECO:0000256" key="8">
    <source>
        <dbReference type="ARBA" id="ARBA00023186"/>
    </source>
</evidence>
<dbReference type="InterPro" id="IPR001708">
    <property type="entry name" value="YidC/ALB3/OXA1/COX18"/>
</dbReference>
<dbReference type="Proteomes" id="UP000253490">
    <property type="component" value="Unassembled WGS sequence"/>
</dbReference>
<dbReference type="PRINTS" id="PR01900">
    <property type="entry name" value="YIDCPROTEIN"/>
</dbReference>